<keyword evidence="4 5" id="KW-0472">Membrane</keyword>
<dbReference type="Pfam" id="PF07690">
    <property type="entry name" value="MFS_1"/>
    <property type="match status" value="1"/>
</dbReference>
<accession>A0A845A7D7</accession>
<evidence type="ECO:0000313" key="8">
    <source>
        <dbReference type="Proteomes" id="UP000460561"/>
    </source>
</evidence>
<feature type="transmembrane region" description="Helical" evidence="5">
    <location>
        <begin position="20"/>
        <end position="45"/>
    </location>
</feature>
<dbReference type="OrthoDB" id="9784658at2"/>
<evidence type="ECO:0000256" key="2">
    <source>
        <dbReference type="ARBA" id="ARBA00022692"/>
    </source>
</evidence>
<name>A0A845A7D7_9SPHN</name>
<feature type="transmembrane region" description="Helical" evidence="5">
    <location>
        <begin position="414"/>
        <end position="434"/>
    </location>
</feature>
<dbReference type="InterPro" id="IPR036259">
    <property type="entry name" value="MFS_trans_sf"/>
</dbReference>
<organism evidence="7 8">
    <name type="scientific">Altericroceibacterium indicum</name>
    <dbReference type="NCBI Taxonomy" id="374177"/>
    <lineage>
        <taxon>Bacteria</taxon>
        <taxon>Pseudomonadati</taxon>
        <taxon>Pseudomonadota</taxon>
        <taxon>Alphaproteobacteria</taxon>
        <taxon>Sphingomonadales</taxon>
        <taxon>Erythrobacteraceae</taxon>
        <taxon>Altericroceibacterium</taxon>
    </lineage>
</organism>
<keyword evidence="8" id="KW-1185">Reference proteome</keyword>
<keyword evidence="2 5" id="KW-0812">Transmembrane</keyword>
<evidence type="ECO:0000256" key="4">
    <source>
        <dbReference type="ARBA" id="ARBA00023136"/>
    </source>
</evidence>
<dbReference type="PANTHER" id="PTHR23508">
    <property type="entry name" value="CARBOXYLIC ACID TRANSPORTER PROTEIN HOMOLOG"/>
    <property type="match status" value="1"/>
</dbReference>
<dbReference type="InterPro" id="IPR011701">
    <property type="entry name" value="MFS"/>
</dbReference>
<dbReference type="PROSITE" id="PS00216">
    <property type="entry name" value="SUGAR_TRANSPORT_1"/>
    <property type="match status" value="1"/>
</dbReference>
<dbReference type="PANTHER" id="PTHR23508:SF10">
    <property type="entry name" value="CARBOXYLIC ACID TRANSPORTER PROTEIN HOMOLOG"/>
    <property type="match status" value="1"/>
</dbReference>
<dbReference type="AlphaFoldDB" id="A0A845A7D7"/>
<feature type="transmembrane region" description="Helical" evidence="5">
    <location>
        <begin position="291"/>
        <end position="312"/>
    </location>
</feature>
<evidence type="ECO:0000259" key="6">
    <source>
        <dbReference type="PROSITE" id="PS50850"/>
    </source>
</evidence>
<dbReference type="RefSeq" id="WP_160738142.1">
    <property type="nucleotide sequence ID" value="NZ_WTYQ01000001.1"/>
</dbReference>
<reference evidence="7 8" key="1">
    <citation type="submission" date="2019-12" db="EMBL/GenBank/DDBJ databases">
        <title>Genomic-based taxomic classification of the family Erythrobacteraceae.</title>
        <authorList>
            <person name="Xu L."/>
        </authorList>
    </citation>
    <scope>NUCLEOTIDE SEQUENCE [LARGE SCALE GENOMIC DNA]</scope>
    <source>
        <strain evidence="7 8">DSM 18604</strain>
    </source>
</reference>
<feature type="transmembrane region" description="Helical" evidence="5">
    <location>
        <begin position="88"/>
        <end position="106"/>
    </location>
</feature>
<feature type="transmembrane region" description="Helical" evidence="5">
    <location>
        <begin position="146"/>
        <end position="169"/>
    </location>
</feature>
<dbReference type="EMBL" id="WTYQ01000001">
    <property type="protein sequence ID" value="MXP24961.1"/>
    <property type="molecule type" value="Genomic_DNA"/>
</dbReference>
<feature type="transmembrane region" description="Helical" evidence="5">
    <location>
        <begin position="57"/>
        <end position="76"/>
    </location>
</feature>
<feature type="transmembrane region" description="Helical" evidence="5">
    <location>
        <begin position="112"/>
        <end position="134"/>
    </location>
</feature>
<sequence>MNQFDIEAFVDRQKVGAKQLTVLLVCGLVCFMDGFDIFMIGKIAPAIAEGFGEPPEAMAFLFVCQQIGLALGAFIVSPLADRFGRRRMLMLACASFGAITLLSVYAETLFQLSIMRAIAGLFMAAGLPMALSLIAETTPARRRSTFIALALAGYSSGSAASGAVAAWLIDIYGWQSGFWIGGIVPILCIPLLALFVPESLKFRAERNPNDPTIAKTLRRMDPDVALNGDEVFVLGSGNKKGQKARLSDIFTEGRGLMTAILWAACLLSMTNIALLGAWLPTFFQEMANIPIQRFAISAMIAYLGGVTGTLTIGYLMDRFTATNLIPLVYIGLAATMIALAYIPFESPIFIVVMIGWSFLLTGGQAGLNTFITQIYPPRMRSTALGWAGGAGRIGGVLAPLYGGMAIDQSFTLQLTLGLAALVPLAVAALVFLLGRTKYEMAT</sequence>
<feature type="transmembrane region" description="Helical" evidence="5">
    <location>
        <begin position="255"/>
        <end position="279"/>
    </location>
</feature>
<keyword evidence="3 5" id="KW-1133">Transmembrane helix</keyword>
<comment type="subcellular location">
    <subcellularLocation>
        <location evidence="1">Membrane</location>
        <topology evidence="1">Multi-pass membrane protein</topology>
    </subcellularLocation>
</comment>
<feature type="transmembrane region" description="Helical" evidence="5">
    <location>
        <begin position="348"/>
        <end position="371"/>
    </location>
</feature>
<gene>
    <name evidence="7" type="ORF">GRI39_02725</name>
</gene>
<feature type="transmembrane region" description="Helical" evidence="5">
    <location>
        <begin position="383"/>
        <end position="402"/>
    </location>
</feature>
<proteinExistence type="predicted"/>
<evidence type="ECO:0000256" key="5">
    <source>
        <dbReference type="SAM" id="Phobius"/>
    </source>
</evidence>
<dbReference type="Proteomes" id="UP000460561">
    <property type="component" value="Unassembled WGS sequence"/>
</dbReference>
<feature type="transmembrane region" description="Helical" evidence="5">
    <location>
        <begin position="175"/>
        <end position="196"/>
    </location>
</feature>
<dbReference type="InterPro" id="IPR005829">
    <property type="entry name" value="Sugar_transporter_CS"/>
</dbReference>
<dbReference type="GO" id="GO:0046943">
    <property type="term" value="F:carboxylic acid transmembrane transporter activity"/>
    <property type="evidence" value="ECO:0007669"/>
    <property type="project" value="TreeGrafter"/>
</dbReference>
<feature type="transmembrane region" description="Helical" evidence="5">
    <location>
        <begin position="324"/>
        <end position="342"/>
    </location>
</feature>
<evidence type="ECO:0000313" key="7">
    <source>
        <dbReference type="EMBL" id="MXP24961.1"/>
    </source>
</evidence>
<protein>
    <submittedName>
        <fullName evidence="7">MFS transporter</fullName>
    </submittedName>
</protein>
<dbReference type="GO" id="GO:0005886">
    <property type="term" value="C:plasma membrane"/>
    <property type="evidence" value="ECO:0007669"/>
    <property type="project" value="TreeGrafter"/>
</dbReference>
<dbReference type="SUPFAM" id="SSF103473">
    <property type="entry name" value="MFS general substrate transporter"/>
    <property type="match status" value="1"/>
</dbReference>
<feature type="domain" description="Major facilitator superfamily (MFS) profile" evidence="6">
    <location>
        <begin position="22"/>
        <end position="437"/>
    </location>
</feature>
<dbReference type="Gene3D" id="1.20.1250.20">
    <property type="entry name" value="MFS general substrate transporter like domains"/>
    <property type="match status" value="1"/>
</dbReference>
<dbReference type="InterPro" id="IPR020846">
    <property type="entry name" value="MFS_dom"/>
</dbReference>
<evidence type="ECO:0000256" key="1">
    <source>
        <dbReference type="ARBA" id="ARBA00004141"/>
    </source>
</evidence>
<dbReference type="PROSITE" id="PS50850">
    <property type="entry name" value="MFS"/>
    <property type="match status" value="1"/>
</dbReference>
<evidence type="ECO:0000256" key="3">
    <source>
        <dbReference type="ARBA" id="ARBA00022989"/>
    </source>
</evidence>
<comment type="caution">
    <text evidence="7">The sequence shown here is derived from an EMBL/GenBank/DDBJ whole genome shotgun (WGS) entry which is preliminary data.</text>
</comment>